<dbReference type="GO" id="GO:0005829">
    <property type="term" value="C:cytosol"/>
    <property type="evidence" value="ECO:0007669"/>
    <property type="project" value="TreeGrafter"/>
</dbReference>
<dbReference type="EMBL" id="JACNJD010000094">
    <property type="protein sequence ID" value="MBC8176125.1"/>
    <property type="molecule type" value="Genomic_DNA"/>
</dbReference>
<evidence type="ECO:0000256" key="2">
    <source>
        <dbReference type="ARBA" id="ARBA00022801"/>
    </source>
</evidence>
<comment type="similarity">
    <text evidence="1">Belongs to the acyl coenzyme A hydrolase family.</text>
</comment>
<dbReference type="Pfam" id="PF03061">
    <property type="entry name" value="4HBT"/>
    <property type="match status" value="1"/>
</dbReference>
<evidence type="ECO:0000313" key="7">
    <source>
        <dbReference type="Proteomes" id="UP000650524"/>
    </source>
</evidence>
<sequence>MDEKRVSESAVATSQVMMPQDANPSGNVHGGVIMKLIDTAGGVVARRHTRCNIVTASIDRLDFHHPVYIGDLLTLKASINLVGRTSIEIGVRAEAEDLLTGQIHHTASAYLTFVALGTDGRPIEVPGLIFETEEEIRRNREACDRRDLRL</sequence>
<dbReference type="InterPro" id="IPR006683">
    <property type="entry name" value="Thioestr_dom"/>
</dbReference>
<evidence type="ECO:0000259" key="5">
    <source>
        <dbReference type="PROSITE" id="PS51770"/>
    </source>
</evidence>
<evidence type="ECO:0000256" key="4">
    <source>
        <dbReference type="SAM" id="MobiDB-lite"/>
    </source>
</evidence>
<evidence type="ECO:0000313" key="6">
    <source>
        <dbReference type="EMBL" id="MBC8176125.1"/>
    </source>
</evidence>
<name>A0A8J6MX42_9DELT</name>
<accession>A0A8J6MX42</accession>
<feature type="non-terminal residue" evidence="6">
    <location>
        <position position="150"/>
    </location>
</feature>
<gene>
    <name evidence="6" type="ORF">H8E19_01870</name>
</gene>
<dbReference type="AlphaFoldDB" id="A0A8J6MX42"/>
<reference evidence="6 7" key="1">
    <citation type="submission" date="2020-08" db="EMBL/GenBank/DDBJ databases">
        <title>Bridging the membrane lipid divide: bacteria of the FCB group superphylum have the potential to synthesize archaeal ether lipids.</title>
        <authorList>
            <person name="Villanueva L."/>
            <person name="Von Meijenfeldt F.A.B."/>
            <person name="Westbye A.B."/>
            <person name="Yadav S."/>
            <person name="Hopmans E.C."/>
            <person name="Dutilh B.E."/>
            <person name="Sinninghe Damste J.S."/>
        </authorList>
    </citation>
    <scope>NUCLEOTIDE SEQUENCE [LARGE SCALE GENOMIC DNA]</scope>
    <source>
        <strain evidence="6">NIOZ-UU27</strain>
    </source>
</reference>
<dbReference type="PROSITE" id="PS51770">
    <property type="entry name" value="HOTDOG_ACOT"/>
    <property type="match status" value="1"/>
</dbReference>
<feature type="compositionally biased region" description="Polar residues" evidence="4">
    <location>
        <begin position="10"/>
        <end position="22"/>
    </location>
</feature>
<keyword evidence="2 3" id="KW-0378">Hydrolase</keyword>
<dbReference type="SUPFAM" id="SSF54637">
    <property type="entry name" value="Thioesterase/thiol ester dehydrase-isomerase"/>
    <property type="match status" value="1"/>
</dbReference>
<proteinExistence type="inferred from homology"/>
<dbReference type="GO" id="GO:0006637">
    <property type="term" value="P:acyl-CoA metabolic process"/>
    <property type="evidence" value="ECO:0007669"/>
    <property type="project" value="TreeGrafter"/>
</dbReference>
<dbReference type="PANTHER" id="PTHR11049">
    <property type="entry name" value="ACYL COENZYME A THIOESTER HYDROLASE"/>
    <property type="match status" value="1"/>
</dbReference>
<organism evidence="6 7">
    <name type="scientific">Candidatus Desulfacyla euxinica</name>
    <dbReference type="NCBI Taxonomy" id="2841693"/>
    <lineage>
        <taxon>Bacteria</taxon>
        <taxon>Deltaproteobacteria</taxon>
        <taxon>Candidatus Desulfacyla</taxon>
    </lineage>
</organism>
<dbReference type="CDD" id="cd03442">
    <property type="entry name" value="BFIT_BACH"/>
    <property type="match status" value="1"/>
</dbReference>
<dbReference type="Proteomes" id="UP000650524">
    <property type="component" value="Unassembled WGS sequence"/>
</dbReference>
<dbReference type="GO" id="GO:0052816">
    <property type="term" value="F:long-chain fatty acyl-CoA hydrolase activity"/>
    <property type="evidence" value="ECO:0007669"/>
    <property type="project" value="TreeGrafter"/>
</dbReference>
<dbReference type="InterPro" id="IPR040170">
    <property type="entry name" value="Cytosol_ACT"/>
</dbReference>
<comment type="caution">
    <text evidence="6">The sequence shown here is derived from an EMBL/GenBank/DDBJ whole genome shotgun (WGS) entry which is preliminary data.</text>
</comment>
<protein>
    <submittedName>
        <fullName evidence="6">Acyl-CoA thioesterase</fullName>
    </submittedName>
</protein>
<feature type="domain" description="HotDog ACOT-type" evidence="5">
    <location>
        <begin position="7"/>
        <end position="119"/>
    </location>
</feature>
<evidence type="ECO:0000256" key="1">
    <source>
        <dbReference type="ARBA" id="ARBA00010458"/>
    </source>
</evidence>
<dbReference type="InterPro" id="IPR033120">
    <property type="entry name" value="HOTDOG_ACOT"/>
</dbReference>
<evidence type="ECO:0000256" key="3">
    <source>
        <dbReference type="PROSITE-ProRule" id="PRU01106"/>
    </source>
</evidence>
<feature type="region of interest" description="Disordered" evidence="4">
    <location>
        <begin position="1"/>
        <end position="22"/>
    </location>
</feature>
<dbReference type="InterPro" id="IPR029069">
    <property type="entry name" value="HotDog_dom_sf"/>
</dbReference>
<dbReference type="PANTHER" id="PTHR11049:SF16">
    <property type="entry name" value="PROTEIN VDLD"/>
    <property type="match status" value="1"/>
</dbReference>
<dbReference type="Gene3D" id="3.10.129.10">
    <property type="entry name" value="Hotdog Thioesterase"/>
    <property type="match status" value="1"/>
</dbReference>